<sequence length="227" mass="24158">MRLVGAELARDRVPRSFEQGFPMICVAGMDSSLLAPAPDSVAGVGHELVVEQPRDGAVVREGAQFGGAMWSVSVHAAREEARHVERRRALSARAQLLRQRVSLASPPSVLDAFGEFDERGCRDRSTAVRGDHHGQIAALDPAVERGLAHAEQPRRRGSAHGRPGGTCQVGLHGDEIVVVAAPYGASQADEVANEGFLREHPHKGRGNPMISSTLRHVAAAGSVTALR</sequence>
<dbReference type="HOGENOM" id="CLU_1218120_0_0_11"/>
<organism evidence="1 2">
    <name type="scientific">Conexibacter woesei (strain DSM 14684 / CCUG 47730 / CIP 108061 / JCM 11494 / NBRC 100937 / ID131577)</name>
    <dbReference type="NCBI Taxonomy" id="469383"/>
    <lineage>
        <taxon>Bacteria</taxon>
        <taxon>Bacillati</taxon>
        <taxon>Actinomycetota</taxon>
        <taxon>Thermoleophilia</taxon>
        <taxon>Solirubrobacterales</taxon>
        <taxon>Conexibacteraceae</taxon>
        <taxon>Conexibacter</taxon>
    </lineage>
</organism>
<reference evidence="1 2" key="1">
    <citation type="journal article" date="2010" name="Stand. Genomic Sci.">
        <title>Complete genome sequence of Conexibacter woesei type strain (ID131577).</title>
        <authorList>
            <person name="Pukall R."/>
            <person name="Lapidus A."/>
            <person name="Glavina Del Rio T."/>
            <person name="Copeland A."/>
            <person name="Tice H."/>
            <person name="Cheng J.-F."/>
            <person name="Lucas S."/>
            <person name="Chen F."/>
            <person name="Nolan M."/>
            <person name="Bruce D."/>
            <person name="Goodwin L."/>
            <person name="Pitluck S."/>
            <person name="Mavromatis K."/>
            <person name="Ivanova N."/>
            <person name="Ovchinnikova G."/>
            <person name="Pati A."/>
            <person name="Chen A."/>
            <person name="Palaniappan K."/>
            <person name="Land M."/>
            <person name="Hauser L."/>
            <person name="Chang Y.-J."/>
            <person name="Jeffries C.D."/>
            <person name="Chain P."/>
            <person name="Meincke L."/>
            <person name="Sims D."/>
            <person name="Brettin T."/>
            <person name="Detter J.C."/>
            <person name="Rohde M."/>
            <person name="Goeker M."/>
            <person name="Bristow J."/>
            <person name="Eisen J.A."/>
            <person name="Markowitz V."/>
            <person name="Kyrpides N.C."/>
            <person name="Klenk H.-P."/>
            <person name="Hugenholtz P."/>
        </authorList>
    </citation>
    <scope>NUCLEOTIDE SEQUENCE [LARGE SCALE GENOMIC DNA]</scope>
    <source>
        <strain evidence="2">DSM 14684 / CIP 108061 / JCM 11494 / NBRC 100937 / ID131577</strain>
    </source>
</reference>
<gene>
    <name evidence="1" type="ordered locus">Cwoe_4823</name>
</gene>
<evidence type="ECO:0000313" key="1">
    <source>
        <dbReference type="EMBL" id="ADB53236.1"/>
    </source>
</evidence>
<dbReference type="AlphaFoldDB" id="D3FB44"/>
<accession>D3FB44</accession>
<reference evidence="2" key="2">
    <citation type="submission" date="2010-01" db="EMBL/GenBank/DDBJ databases">
        <title>The complete genome of Conexibacter woesei DSM 14684.</title>
        <authorList>
            <consortium name="US DOE Joint Genome Institute (JGI-PGF)"/>
            <person name="Lucas S."/>
            <person name="Copeland A."/>
            <person name="Lapidus A."/>
            <person name="Glavina del Rio T."/>
            <person name="Dalin E."/>
            <person name="Tice H."/>
            <person name="Bruce D."/>
            <person name="Goodwin L."/>
            <person name="Pitluck S."/>
            <person name="Kyrpides N."/>
            <person name="Mavromatis K."/>
            <person name="Ivanova N."/>
            <person name="Mikhailova N."/>
            <person name="Chertkov O."/>
            <person name="Brettin T."/>
            <person name="Detter J.C."/>
            <person name="Han C."/>
            <person name="Larimer F."/>
            <person name="Land M."/>
            <person name="Hauser L."/>
            <person name="Markowitz V."/>
            <person name="Cheng J.-F."/>
            <person name="Hugenholtz P."/>
            <person name="Woyke T."/>
            <person name="Wu D."/>
            <person name="Pukall R."/>
            <person name="Steenblock K."/>
            <person name="Schneider S."/>
            <person name="Klenk H.-P."/>
            <person name="Eisen J.A."/>
        </authorList>
    </citation>
    <scope>NUCLEOTIDE SEQUENCE [LARGE SCALE GENOMIC DNA]</scope>
    <source>
        <strain evidence="2">DSM 14684 / CIP 108061 / JCM 11494 / NBRC 100937 / ID131577</strain>
    </source>
</reference>
<keyword evidence="2" id="KW-1185">Reference proteome</keyword>
<dbReference type="Proteomes" id="UP000008229">
    <property type="component" value="Chromosome"/>
</dbReference>
<proteinExistence type="predicted"/>
<name>D3FB44_CONWI</name>
<dbReference type="STRING" id="469383.Cwoe_4823"/>
<dbReference type="KEGG" id="cwo:Cwoe_4823"/>
<dbReference type="EMBL" id="CP001854">
    <property type="protein sequence ID" value="ADB53236.1"/>
    <property type="molecule type" value="Genomic_DNA"/>
</dbReference>
<protein>
    <submittedName>
        <fullName evidence="1">Uncharacterized protein</fullName>
    </submittedName>
</protein>
<evidence type="ECO:0000313" key="2">
    <source>
        <dbReference type="Proteomes" id="UP000008229"/>
    </source>
</evidence>